<dbReference type="AlphaFoldDB" id="A0A1Y5TTZ0"/>
<feature type="region of interest" description="Disordered" evidence="1">
    <location>
        <begin position="86"/>
        <end position="111"/>
    </location>
</feature>
<dbReference type="EMBL" id="FWFR01000003">
    <property type="protein sequence ID" value="SLN72337.1"/>
    <property type="molecule type" value="Genomic_DNA"/>
</dbReference>
<dbReference type="RefSeq" id="WP_085884803.1">
    <property type="nucleotide sequence ID" value="NZ_FWFR01000003.1"/>
</dbReference>
<protein>
    <recommendedName>
        <fullName evidence="4">DUF3489 domain-containing protein</fullName>
    </recommendedName>
</protein>
<dbReference type="SUPFAM" id="SSF46785">
    <property type="entry name" value="Winged helix' DNA-binding domain"/>
    <property type="match status" value="1"/>
</dbReference>
<organism evidence="2 3">
    <name type="scientific">Oceanibacterium hippocampi</name>
    <dbReference type="NCBI Taxonomy" id="745714"/>
    <lineage>
        <taxon>Bacteria</taxon>
        <taxon>Pseudomonadati</taxon>
        <taxon>Pseudomonadota</taxon>
        <taxon>Alphaproteobacteria</taxon>
        <taxon>Sneathiellales</taxon>
        <taxon>Sneathiellaceae</taxon>
        <taxon>Oceanibacterium</taxon>
    </lineage>
</organism>
<dbReference type="Pfam" id="PF11994">
    <property type="entry name" value="DUF3489"/>
    <property type="match status" value="1"/>
</dbReference>
<keyword evidence="3" id="KW-1185">Reference proteome</keyword>
<evidence type="ECO:0000256" key="1">
    <source>
        <dbReference type="SAM" id="MobiDB-lite"/>
    </source>
</evidence>
<dbReference type="InParanoid" id="A0A1Y5TTZ0"/>
<feature type="compositionally biased region" description="Polar residues" evidence="1">
    <location>
        <begin position="94"/>
        <end position="109"/>
    </location>
</feature>
<sequence>MARLTDTQLVMLSTAGARDDRAVHPLADTLTAGKGTLAPALRGLLKRGLIAEAPAPAGSQPWREGETGERLTLVITDAGLDAIGLGAEGAGETSVPTTTPQAGSATVSPKSSKSESVLKLLRRKRGATVCALQEVTGWQPHTVRAALSGFRKKGVTIEREKNGRGETVYRSRGA</sequence>
<dbReference type="OrthoDB" id="7206991at2"/>
<evidence type="ECO:0000313" key="2">
    <source>
        <dbReference type="EMBL" id="SLN72337.1"/>
    </source>
</evidence>
<name>A0A1Y5TTZ0_9PROT</name>
<evidence type="ECO:0000313" key="3">
    <source>
        <dbReference type="Proteomes" id="UP000193200"/>
    </source>
</evidence>
<evidence type="ECO:0008006" key="4">
    <source>
        <dbReference type="Google" id="ProtNLM"/>
    </source>
</evidence>
<dbReference type="InterPro" id="IPR021880">
    <property type="entry name" value="DUF3489"/>
</dbReference>
<dbReference type="InterPro" id="IPR036390">
    <property type="entry name" value="WH_DNA-bd_sf"/>
</dbReference>
<dbReference type="Proteomes" id="UP000193200">
    <property type="component" value="Unassembled WGS sequence"/>
</dbReference>
<reference evidence="2 3" key="1">
    <citation type="submission" date="2017-03" db="EMBL/GenBank/DDBJ databases">
        <authorList>
            <person name="Afonso C.L."/>
            <person name="Miller P.J."/>
            <person name="Scott M.A."/>
            <person name="Spackman E."/>
            <person name="Goraichik I."/>
            <person name="Dimitrov K.M."/>
            <person name="Suarez D.L."/>
            <person name="Swayne D.E."/>
        </authorList>
    </citation>
    <scope>NUCLEOTIDE SEQUENCE [LARGE SCALE GENOMIC DNA]</scope>
    <source>
        <strain evidence="2 3">CECT 7691</strain>
    </source>
</reference>
<gene>
    <name evidence="2" type="ORF">OCH7691_03461</name>
</gene>
<accession>A0A1Y5TTZ0</accession>
<proteinExistence type="predicted"/>